<evidence type="ECO:0000256" key="5">
    <source>
        <dbReference type="RuleBase" id="RU365036"/>
    </source>
</evidence>
<dbReference type="AlphaFoldDB" id="A0A8V0XDA7"/>
<evidence type="ECO:0000256" key="1">
    <source>
        <dbReference type="ARBA" id="ARBA00001933"/>
    </source>
</evidence>
<dbReference type="EC" id="2.6.1.13" evidence="5"/>
<dbReference type="PIRSF" id="PIRSF000521">
    <property type="entry name" value="Transaminase_4ab_Lys_Orn"/>
    <property type="match status" value="1"/>
</dbReference>
<reference evidence="6" key="2">
    <citation type="submission" date="2025-08" db="UniProtKB">
        <authorList>
            <consortium name="Ensembl"/>
        </authorList>
    </citation>
    <scope>IDENTIFICATION</scope>
    <source>
        <strain evidence="6">broiler</strain>
    </source>
</reference>
<dbReference type="GeneTree" id="ENSGT00630000089895"/>
<dbReference type="InterPro" id="IPR050103">
    <property type="entry name" value="Class-III_PLP-dep_AT"/>
</dbReference>
<dbReference type="Gene3D" id="3.90.1150.10">
    <property type="entry name" value="Aspartate Aminotransferase, domain 1"/>
    <property type="match status" value="2"/>
</dbReference>
<evidence type="ECO:0000256" key="2">
    <source>
        <dbReference type="ARBA" id="ARBA00008954"/>
    </source>
</evidence>
<gene>
    <name evidence="6" type="primary">OAT</name>
</gene>
<dbReference type="FunFam" id="3.40.640.10:FF:000185">
    <property type="entry name" value="Ornithine aminotransferase"/>
    <property type="match status" value="1"/>
</dbReference>
<comment type="cofactor">
    <cofactor evidence="1 5">
        <name>pyridoxal 5'-phosphate</name>
        <dbReference type="ChEBI" id="CHEBI:597326"/>
    </cofactor>
</comment>
<evidence type="ECO:0000313" key="6">
    <source>
        <dbReference type="Ensembl" id="ENSGALP00010002575.1"/>
    </source>
</evidence>
<keyword evidence="5" id="KW-0032">Aminotransferase</keyword>
<name>A0A8V0XDA7_CHICK</name>
<dbReference type="PANTHER" id="PTHR11986">
    <property type="entry name" value="AMINOTRANSFERASE CLASS III"/>
    <property type="match status" value="1"/>
</dbReference>
<protein>
    <recommendedName>
        <fullName evidence="5">Ornithine aminotransferase</fullName>
        <ecNumber evidence="5">2.6.1.13</ecNumber>
    </recommendedName>
</protein>
<evidence type="ECO:0000256" key="3">
    <source>
        <dbReference type="ARBA" id="ARBA00022898"/>
    </source>
</evidence>
<dbReference type="GO" id="GO:0030170">
    <property type="term" value="F:pyridoxal phosphate binding"/>
    <property type="evidence" value="ECO:0007669"/>
    <property type="project" value="InterPro"/>
</dbReference>
<dbReference type="SUPFAM" id="SSF53383">
    <property type="entry name" value="PLP-dependent transferases"/>
    <property type="match status" value="1"/>
</dbReference>
<dbReference type="GO" id="GO:0004587">
    <property type="term" value="F:ornithine aminotransferase activity"/>
    <property type="evidence" value="ECO:0007669"/>
    <property type="project" value="UniProtKB-EC"/>
</dbReference>
<comment type="similarity">
    <text evidence="2 4">Belongs to the class-III pyridoxal-phosphate-dependent aminotransferase family.</text>
</comment>
<evidence type="ECO:0000256" key="4">
    <source>
        <dbReference type="RuleBase" id="RU003560"/>
    </source>
</evidence>
<dbReference type="PANTHER" id="PTHR11986:SF18">
    <property type="entry name" value="ORNITHINE AMINOTRANSFERASE, MITOCHONDRIAL"/>
    <property type="match status" value="1"/>
</dbReference>
<evidence type="ECO:0000313" key="7">
    <source>
        <dbReference type="Proteomes" id="UP000000539"/>
    </source>
</evidence>
<dbReference type="Pfam" id="PF00202">
    <property type="entry name" value="Aminotran_3"/>
    <property type="match status" value="2"/>
</dbReference>
<dbReference type="InterPro" id="IPR015421">
    <property type="entry name" value="PyrdxlP-dep_Trfase_major"/>
</dbReference>
<dbReference type="PROSITE" id="PS00600">
    <property type="entry name" value="AA_TRANSFER_CLASS_3"/>
    <property type="match status" value="1"/>
</dbReference>
<sequence>MFSKLIRSQSLAALCRGVHTSLNSATSVATKKTIQGPPSSDYIFEREAKYGAHNYHPLPVALERGKGVYVWDVEGRKYFDFLSAYSAVNQGHCHPKIVNALKAQSEKLTLTSRAFYNDVLGEYEEFVTKMFNYNKVLPMNTGVEAGETACKLARKWAYTVKGIPKYKAKIIFAAGNFWGRTMSAISSSTDPSSYDGFGPFMPGFELIPYNDLPALEVLFIADEIQTGLARTGKMLAVDHENVRPDIILLGKALSGGLYPVSAVLCDDEVMLTIKPGEHGSTYGGNPLACRVALAALEVIEEEGLVKNAEIMGNILRNELMKTPSDIVTCVRGRGLLNAIVIRETKDYDAWKVCLRLRDNGLLAKPTHGDIIRLAPPLVIKEDEIRECIEIIHKTILSF</sequence>
<dbReference type="OrthoDB" id="425114at2759"/>
<reference evidence="6" key="1">
    <citation type="submission" date="2020-11" db="EMBL/GenBank/DDBJ databases">
        <title>Gallus gallus (Chicken) genome, bGalGal1, GRCg7b, maternal haplotype autosomes + Z &amp; W.</title>
        <authorList>
            <person name="Warren W."/>
            <person name="Formenti G."/>
            <person name="Fedrigo O."/>
            <person name="Haase B."/>
            <person name="Mountcastle J."/>
            <person name="Balacco J."/>
            <person name="Tracey A."/>
            <person name="Schneider V."/>
            <person name="Okimoto R."/>
            <person name="Cheng H."/>
            <person name="Hawken R."/>
            <person name="Howe K."/>
            <person name="Jarvis E.D."/>
        </authorList>
    </citation>
    <scope>NUCLEOTIDE SEQUENCE [LARGE SCALE GENOMIC DNA]</scope>
    <source>
        <strain evidence="6">Broiler</strain>
    </source>
</reference>
<dbReference type="InterPro" id="IPR015424">
    <property type="entry name" value="PyrdxlP-dep_Trfase"/>
</dbReference>
<dbReference type="Gene3D" id="3.40.640.10">
    <property type="entry name" value="Type I PLP-dependent aspartate aminotransferase-like (Major domain)"/>
    <property type="match status" value="2"/>
</dbReference>
<comment type="catalytic activity">
    <reaction evidence="5">
        <text>a 2-oxocarboxylate + L-ornithine = L-glutamate 5-semialdehyde + an L-alpha-amino acid</text>
        <dbReference type="Rhea" id="RHEA:13877"/>
        <dbReference type="ChEBI" id="CHEBI:35179"/>
        <dbReference type="ChEBI" id="CHEBI:46911"/>
        <dbReference type="ChEBI" id="CHEBI:58066"/>
        <dbReference type="ChEBI" id="CHEBI:59869"/>
        <dbReference type="EC" id="2.6.1.13"/>
    </reaction>
</comment>
<dbReference type="InterPro" id="IPR049704">
    <property type="entry name" value="Aminotrans_3_PPA_site"/>
</dbReference>
<keyword evidence="7" id="KW-1185">Reference proteome</keyword>
<comment type="pathway">
    <text evidence="5">Amino-acid biosynthesis; L-proline biosynthesis; L-glutamate 5-semialdehyde from L-ornithine: step 1/1.</text>
</comment>
<dbReference type="FunFam" id="3.90.1150.10:FF:000152">
    <property type="entry name" value="Ornithine aminotransferase"/>
    <property type="match status" value="2"/>
</dbReference>
<organism evidence="6 7">
    <name type="scientific">Gallus gallus</name>
    <name type="common">Chicken</name>
    <dbReference type="NCBI Taxonomy" id="9031"/>
    <lineage>
        <taxon>Eukaryota</taxon>
        <taxon>Metazoa</taxon>
        <taxon>Chordata</taxon>
        <taxon>Craniata</taxon>
        <taxon>Vertebrata</taxon>
        <taxon>Euteleostomi</taxon>
        <taxon>Archelosauria</taxon>
        <taxon>Archosauria</taxon>
        <taxon>Dinosauria</taxon>
        <taxon>Saurischia</taxon>
        <taxon>Theropoda</taxon>
        <taxon>Coelurosauria</taxon>
        <taxon>Aves</taxon>
        <taxon>Neognathae</taxon>
        <taxon>Galloanserae</taxon>
        <taxon>Galliformes</taxon>
        <taxon>Phasianidae</taxon>
        <taxon>Phasianinae</taxon>
        <taxon>Gallus</taxon>
    </lineage>
</organism>
<keyword evidence="5" id="KW-0808">Transferase</keyword>
<dbReference type="Proteomes" id="UP000000539">
    <property type="component" value="Chromosome 6"/>
</dbReference>
<dbReference type="InterPro" id="IPR015422">
    <property type="entry name" value="PyrdxlP-dep_Trfase_small"/>
</dbReference>
<reference evidence="6" key="3">
    <citation type="submission" date="2025-09" db="UniProtKB">
        <authorList>
            <consortium name="Ensembl"/>
        </authorList>
    </citation>
    <scope>IDENTIFICATION</scope>
    <source>
        <strain evidence="6">broiler</strain>
    </source>
</reference>
<evidence type="ECO:0007829" key="8">
    <source>
        <dbReference type="PeptideAtlas" id="A0A8V0XDA7"/>
    </source>
</evidence>
<accession>A0A8V0XDA7</accession>
<dbReference type="InterPro" id="IPR005814">
    <property type="entry name" value="Aminotrans_3"/>
</dbReference>
<dbReference type="Ensembl" id="ENSGALT00010004282.1">
    <property type="protein sequence ID" value="ENSGALP00010002575.1"/>
    <property type="gene ID" value="ENSGALG00010001877.1"/>
</dbReference>
<dbReference type="CDD" id="cd00610">
    <property type="entry name" value="OAT_like"/>
    <property type="match status" value="1"/>
</dbReference>
<keyword evidence="8" id="KW-1267">Proteomics identification</keyword>
<keyword evidence="3 4" id="KW-0663">Pyridoxal phosphate</keyword>
<proteinExistence type="evidence at protein level"/>